<keyword evidence="4 9" id="KW-0347">Helicase</keyword>
<evidence type="ECO:0000256" key="2">
    <source>
        <dbReference type="ARBA" id="ARBA00022741"/>
    </source>
</evidence>
<feature type="domain" description="DEAD-box RNA helicase Q" evidence="12">
    <location>
        <begin position="21"/>
        <end position="49"/>
    </location>
</feature>
<dbReference type="InterPro" id="IPR027417">
    <property type="entry name" value="P-loop_NTPase"/>
</dbReference>
<dbReference type="SMART" id="SM00490">
    <property type="entry name" value="HELICc"/>
    <property type="match status" value="1"/>
</dbReference>
<keyword evidence="5 9" id="KW-0067">ATP-binding</keyword>
<dbReference type="Proteomes" id="UP001516464">
    <property type="component" value="Unassembled WGS sequence"/>
</dbReference>
<protein>
    <recommendedName>
        <fullName evidence="1">RNA helicase</fullName>
        <ecNumber evidence="1">3.6.4.13</ecNumber>
    </recommendedName>
</protein>
<keyword evidence="2 9" id="KW-0547">Nucleotide-binding</keyword>
<dbReference type="InterPro" id="IPR011545">
    <property type="entry name" value="DEAD/DEAH_box_helicase_dom"/>
</dbReference>
<dbReference type="EC" id="3.6.4.13" evidence="1"/>
<dbReference type="InterPro" id="IPR050079">
    <property type="entry name" value="DEAD_box_RNA_helicase"/>
</dbReference>
<evidence type="ECO:0000313" key="14">
    <source>
        <dbReference type="Proteomes" id="UP001516464"/>
    </source>
</evidence>
<dbReference type="InterPro" id="IPR000629">
    <property type="entry name" value="RNA-helicase_DEAD-box_CS"/>
</dbReference>
<evidence type="ECO:0000256" key="5">
    <source>
        <dbReference type="ARBA" id="ARBA00022840"/>
    </source>
</evidence>
<accession>A0ABQ7HW77</accession>
<dbReference type="InterPro" id="IPR014014">
    <property type="entry name" value="RNA_helicase_DEAD_Q_motif"/>
</dbReference>
<name>A0ABQ7HW77_9MICR</name>
<evidence type="ECO:0000256" key="7">
    <source>
        <dbReference type="ARBA" id="ARBA00047984"/>
    </source>
</evidence>
<comment type="similarity">
    <text evidence="9">Belongs to the DEAD box helicase family.</text>
</comment>
<keyword evidence="6" id="KW-0694">RNA-binding</keyword>
<dbReference type="SMART" id="SM00487">
    <property type="entry name" value="DEXDc"/>
    <property type="match status" value="1"/>
</dbReference>
<reference evidence="13 14" key="1">
    <citation type="submission" date="2019-01" db="EMBL/GenBank/DDBJ databases">
        <title>Genomes sequencing and comparative genomics of infectious freshwater microsporidia, Cucumispora dikerogammari and Thelohania contejeani.</title>
        <authorList>
            <person name="Cormier A."/>
            <person name="Giraud I."/>
            <person name="Wattier R."/>
            <person name="Teixeira M."/>
            <person name="Grandjean F."/>
            <person name="Rigaud T."/>
            <person name="Cordaux R."/>
        </authorList>
    </citation>
    <scope>NUCLEOTIDE SEQUENCE [LARGE SCALE GENOMIC DNA]</scope>
    <source>
        <strain evidence="13">T1</strain>
        <tissue evidence="13">Spores</tissue>
    </source>
</reference>
<dbReference type="PROSITE" id="PS51195">
    <property type="entry name" value="Q_MOTIF"/>
    <property type="match status" value="1"/>
</dbReference>
<evidence type="ECO:0000256" key="1">
    <source>
        <dbReference type="ARBA" id="ARBA00012552"/>
    </source>
</evidence>
<dbReference type="PROSITE" id="PS51194">
    <property type="entry name" value="HELICASE_CTER"/>
    <property type="match status" value="1"/>
</dbReference>
<feature type="short sequence motif" description="Q motif" evidence="8">
    <location>
        <begin position="21"/>
        <end position="49"/>
    </location>
</feature>
<dbReference type="PANTHER" id="PTHR47959">
    <property type="entry name" value="ATP-DEPENDENT RNA HELICASE RHLE-RELATED"/>
    <property type="match status" value="1"/>
</dbReference>
<evidence type="ECO:0000256" key="8">
    <source>
        <dbReference type="PROSITE-ProRule" id="PRU00552"/>
    </source>
</evidence>
<sequence>MAKIFDTKEEKPINEELTVYEKWEEYDLKDNLLKGIYSIGFDTPSFIQKTAIKPMLDGRDLRAQAQSGTGKTGAFTIGALQHVREDIKATQVLVLVSTRELAEQNAATIKTIGKHMDVDVCVLLGGTNYKLNEAELANKPAIVVGTPGRVFHMIESQYLQTDDISLLIIDEADEMLKSSFQDQVKKIFLTLPQEKLQIAMFSATWEEEELKIAAEILKDPVEIDLRLDEQTLKGIEQHFVCLGDKPRDGGDILKMEALIDIFNSFGVGQSVIFVNSKMKARFLHEQVSNRGFPADVIHGDLTLEQRSNVLRRFKDGTCRCLIATGIIGRGIDIQQLSMVFNFDIPSEDERSVYIHRIGRAGRYGRRGKAVNIVFNEEMPNLKAIEKHFSTSITPLPKDFSAVNN</sequence>
<evidence type="ECO:0000313" key="13">
    <source>
        <dbReference type="EMBL" id="KAF7681001.1"/>
    </source>
</evidence>
<keyword evidence="3 9" id="KW-0378">Hydrolase</keyword>
<feature type="domain" description="Helicase ATP-binding" evidence="10">
    <location>
        <begin position="52"/>
        <end position="223"/>
    </location>
</feature>
<dbReference type="InterPro" id="IPR001650">
    <property type="entry name" value="Helicase_C-like"/>
</dbReference>
<comment type="caution">
    <text evidence="13">The sequence shown here is derived from an EMBL/GenBank/DDBJ whole genome shotgun (WGS) entry which is preliminary data.</text>
</comment>
<evidence type="ECO:0000256" key="6">
    <source>
        <dbReference type="ARBA" id="ARBA00022884"/>
    </source>
</evidence>
<comment type="catalytic activity">
    <reaction evidence="7">
        <text>ATP + H2O = ADP + phosphate + H(+)</text>
        <dbReference type="Rhea" id="RHEA:13065"/>
        <dbReference type="ChEBI" id="CHEBI:15377"/>
        <dbReference type="ChEBI" id="CHEBI:15378"/>
        <dbReference type="ChEBI" id="CHEBI:30616"/>
        <dbReference type="ChEBI" id="CHEBI:43474"/>
        <dbReference type="ChEBI" id="CHEBI:456216"/>
        <dbReference type="EC" id="3.6.4.13"/>
    </reaction>
</comment>
<evidence type="ECO:0000256" key="9">
    <source>
        <dbReference type="RuleBase" id="RU000492"/>
    </source>
</evidence>
<dbReference type="GO" id="GO:0004386">
    <property type="term" value="F:helicase activity"/>
    <property type="evidence" value="ECO:0007669"/>
    <property type="project" value="UniProtKB-KW"/>
</dbReference>
<dbReference type="PROSITE" id="PS00039">
    <property type="entry name" value="DEAD_ATP_HELICASE"/>
    <property type="match status" value="1"/>
</dbReference>
<evidence type="ECO:0000256" key="3">
    <source>
        <dbReference type="ARBA" id="ARBA00022801"/>
    </source>
</evidence>
<dbReference type="PROSITE" id="PS51192">
    <property type="entry name" value="HELICASE_ATP_BIND_1"/>
    <property type="match status" value="1"/>
</dbReference>
<dbReference type="Pfam" id="PF00271">
    <property type="entry name" value="Helicase_C"/>
    <property type="match status" value="1"/>
</dbReference>
<keyword evidence="14" id="KW-1185">Reference proteome</keyword>
<evidence type="ECO:0000256" key="4">
    <source>
        <dbReference type="ARBA" id="ARBA00022806"/>
    </source>
</evidence>
<dbReference type="PANTHER" id="PTHR47959:SF1">
    <property type="entry name" value="ATP-DEPENDENT RNA HELICASE DBPA"/>
    <property type="match status" value="1"/>
</dbReference>
<dbReference type="SUPFAM" id="SSF52540">
    <property type="entry name" value="P-loop containing nucleoside triphosphate hydrolases"/>
    <property type="match status" value="1"/>
</dbReference>
<dbReference type="EMBL" id="SBIQ01000283">
    <property type="protein sequence ID" value="KAF7681001.1"/>
    <property type="molecule type" value="Genomic_DNA"/>
</dbReference>
<organism evidence="13 14">
    <name type="scientific">Astathelohania contejeani</name>
    <dbReference type="NCBI Taxonomy" id="164912"/>
    <lineage>
        <taxon>Eukaryota</taxon>
        <taxon>Fungi</taxon>
        <taxon>Fungi incertae sedis</taxon>
        <taxon>Microsporidia</taxon>
        <taxon>Astathelohaniidae</taxon>
        <taxon>Astathelohania</taxon>
    </lineage>
</organism>
<dbReference type="Pfam" id="PF00270">
    <property type="entry name" value="DEAD"/>
    <property type="match status" value="1"/>
</dbReference>
<dbReference type="InterPro" id="IPR014001">
    <property type="entry name" value="Helicase_ATP-bd"/>
</dbReference>
<evidence type="ECO:0000259" key="12">
    <source>
        <dbReference type="PROSITE" id="PS51195"/>
    </source>
</evidence>
<dbReference type="Gene3D" id="3.40.50.300">
    <property type="entry name" value="P-loop containing nucleotide triphosphate hydrolases"/>
    <property type="match status" value="2"/>
</dbReference>
<gene>
    <name evidence="13" type="primary">TIF1</name>
    <name evidence="13" type="ORF">TCON_2384</name>
</gene>
<proteinExistence type="inferred from homology"/>
<evidence type="ECO:0000259" key="10">
    <source>
        <dbReference type="PROSITE" id="PS51192"/>
    </source>
</evidence>
<dbReference type="CDD" id="cd18787">
    <property type="entry name" value="SF2_C_DEAD"/>
    <property type="match status" value="1"/>
</dbReference>
<evidence type="ECO:0000259" key="11">
    <source>
        <dbReference type="PROSITE" id="PS51194"/>
    </source>
</evidence>
<feature type="domain" description="Helicase C-terminal" evidence="11">
    <location>
        <begin position="254"/>
        <end position="403"/>
    </location>
</feature>